<dbReference type="SMART" id="SM00360">
    <property type="entry name" value="RRM"/>
    <property type="match status" value="1"/>
</dbReference>
<keyword evidence="7" id="KW-1185">Reference proteome</keyword>
<dbReference type="Pfam" id="PF00076">
    <property type="entry name" value="RRM_1"/>
    <property type="match status" value="1"/>
</dbReference>
<reference evidence="6" key="1">
    <citation type="submission" date="2019-11" db="EMBL/GenBank/DDBJ databases">
        <authorList>
            <person name="Liu Y."/>
            <person name="Hou J."/>
            <person name="Li T.-Q."/>
            <person name="Guan C.-H."/>
            <person name="Wu X."/>
            <person name="Wu H.-Z."/>
            <person name="Ling F."/>
            <person name="Zhang R."/>
            <person name="Shi X.-G."/>
            <person name="Ren J.-P."/>
            <person name="Chen E.-F."/>
            <person name="Sun J.-M."/>
        </authorList>
    </citation>
    <scope>NUCLEOTIDE SEQUENCE</scope>
    <source>
        <strain evidence="6">Adult_tree_wgs_1</strain>
        <tissue evidence="6">Leaves</tissue>
    </source>
</reference>
<organism evidence="6 7">
    <name type="scientific">Rhododendron simsii</name>
    <name type="common">Sims's rhododendron</name>
    <dbReference type="NCBI Taxonomy" id="118357"/>
    <lineage>
        <taxon>Eukaryota</taxon>
        <taxon>Viridiplantae</taxon>
        <taxon>Streptophyta</taxon>
        <taxon>Embryophyta</taxon>
        <taxon>Tracheophyta</taxon>
        <taxon>Spermatophyta</taxon>
        <taxon>Magnoliopsida</taxon>
        <taxon>eudicotyledons</taxon>
        <taxon>Gunneridae</taxon>
        <taxon>Pentapetalae</taxon>
        <taxon>asterids</taxon>
        <taxon>Ericales</taxon>
        <taxon>Ericaceae</taxon>
        <taxon>Ericoideae</taxon>
        <taxon>Rhodoreae</taxon>
        <taxon>Rhododendron</taxon>
    </lineage>
</organism>
<feature type="domain" description="RRM" evidence="5">
    <location>
        <begin position="141"/>
        <end position="222"/>
    </location>
</feature>
<dbReference type="GO" id="GO:0006397">
    <property type="term" value="P:mRNA processing"/>
    <property type="evidence" value="ECO:0007669"/>
    <property type="project" value="UniProtKB-KW"/>
</dbReference>
<dbReference type="InterPro" id="IPR035979">
    <property type="entry name" value="RBD_domain_sf"/>
</dbReference>
<dbReference type="FunFam" id="3.30.70.330:FF:000097">
    <property type="entry name" value="U2 snRNP auxiliary factor large subunit"/>
    <property type="match status" value="1"/>
</dbReference>
<dbReference type="InterPro" id="IPR000504">
    <property type="entry name" value="RRM_dom"/>
</dbReference>
<evidence type="ECO:0000256" key="3">
    <source>
        <dbReference type="ARBA" id="ARBA00023187"/>
    </source>
</evidence>
<dbReference type="Proteomes" id="UP000626092">
    <property type="component" value="Unassembled WGS sequence"/>
</dbReference>
<name>A0A834GHI7_RHOSS</name>
<evidence type="ECO:0000256" key="1">
    <source>
        <dbReference type="ARBA" id="ARBA00022664"/>
    </source>
</evidence>
<dbReference type="Gene3D" id="3.30.70.330">
    <property type="match status" value="2"/>
</dbReference>
<dbReference type="GO" id="GO:0008380">
    <property type="term" value="P:RNA splicing"/>
    <property type="evidence" value="ECO:0007669"/>
    <property type="project" value="UniProtKB-KW"/>
</dbReference>
<protein>
    <recommendedName>
        <fullName evidence="5">RRM domain-containing protein</fullName>
    </recommendedName>
</protein>
<dbReference type="EMBL" id="WJXA01000008">
    <property type="protein sequence ID" value="KAF7134973.1"/>
    <property type="molecule type" value="Genomic_DNA"/>
</dbReference>
<dbReference type="PROSITE" id="PS50102">
    <property type="entry name" value="RRM"/>
    <property type="match status" value="1"/>
</dbReference>
<dbReference type="OrthoDB" id="10266058at2759"/>
<dbReference type="PANTHER" id="PTHR23139">
    <property type="entry name" value="RNA-BINDING PROTEIN"/>
    <property type="match status" value="1"/>
</dbReference>
<evidence type="ECO:0000313" key="6">
    <source>
        <dbReference type="EMBL" id="KAF7134973.1"/>
    </source>
</evidence>
<dbReference type="CDD" id="cd12232">
    <property type="entry name" value="RRM3_U2AF65"/>
    <property type="match status" value="1"/>
</dbReference>
<comment type="caution">
    <text evidence="6">The sequence shown here is derived from an EMBL/GenBank/DDBJ whole genome shotgun (WGS) entry which is preliminary data.</text>
</comment>
<keyword evidence="2 4" id="KW-0694">RNA-binding</keyword>
<keyword evidence="1" id="KW-0507">mRNA processing</keyword>
<evidence type="ECO:0000256" key="2">
    <source>
        <dbReference type="ARBA" id="ARBA00022884"/>
    </source>
</evidence>
<dbReference type="InterPro" id="IPR012677">
    <property type="entry name" value="Nucleotide-bd_a/b_plait_sf"/>
</dbReference>
<accession>A0A834GHI7</accession>
<evidence type="ECO:0000259" key="5">
    <source>
        <dbReference type="PROSITE" id="PS50102"/>
    </source>
</evidence>
<dbReference type="GO" id="GO:0003723">
    <property type="term" value="F:RNA binding"/>
    <property type="evidence" value="ECO:0007669"/>
    <property type="project" value="UniProtKB-UniRule"/>
</dbReference>
<sequence length="359" mass="39328">MDKRLVTRPGTFVGFFVKSKETFLELCQRIEKKIQGWKDSLGLDGLVVLTFSDGADGGGKALASPRVVDAQPCSHPVNLATKVSYDSYEDLSGIKYAKVLLLYYCRHGNVTSSTEGDAIHATASSDALLLFEASVSFCVYQGLAVTDIACAALNGKEMSVLELLESFGPLRGFDLVKGRETGNSKRYAFCVYQDLTVTDIACAALNGIKMGDKTLTVRRATRALPNLNLNKRMLPVFCNLQSNSESAYTRRCAVWNSLLGMGFLVNVDELKVDEDYEDVIEDRRTECGKFGRYLEESGHSAAKSQGEPTPGLGKVFLQYVDVDDATNARQGLNGRKFDGNQVVAVSYPKNKFAEADYDC</sequence>
<keyword evidence="3" id="KW-0508">mRNA splicing</keyword>
<dbReference type="SUPFAM" id="SSF54928">
    <property type="entry name" value="RNA-binding domain, RBD"/>
    <property type="match status" value="1"/>
</dbReference>
<proteinExistence type="predicted"/>
<evidence type="ECO:0000256" key="4">
    <source>
        <dbReference type="PROSITE-ProRule" id="PRU00176"/>
    </source>
</evidence>
<evidence type="ECO:0000313" key="7">
    <source>
        <dbReference type="Proteomes" id="UP000626092"/>
    </source>
</evidence>
<gene>
    <name evidence="6" type="ORF">RHSIM_Rhsim08G0113300</name>
</gene>
<dbReference type="AlphaFoldDB" id="A0A834GHI7"/>